<dbReference type="EMBL" id="FQUU01000004">
    <property type="protein sequence ID" value="SHE91557.1"/>
    <property type="molecule type" value="Genomic_DNA"/>
</dbReference>
<feature type="domain" description="Calcineurin-like phosphoesterase" evidence="1">
    <location>
        <begin position="2"/>
        <end position="175"/>
    </location>
</feature>
<dbReference type="Pfam" id="PF00149">
    <property type="entry name" value="Metallophos"/>
    <property type="match status" value="1"/>
</dbReference>
<keyword evidence="3" id="KW-1185">Reference proteome</keyword>
<dbReference type="SUPFAM" id="SSF56300">
    <property type="entry name" value="Metallo-dependent phosphatases"/>
    <property type="match status" value="1"/>
</dbReference>
<dbReference type="Proteomes" id="UP000184048">
    <property type="component" value="Unassembled WGS sequence"/>
</dbReference>
<dbReference type="OrthoDB" id="332939at2"/>
<protein>
    <submittedName>
        <fullName evidence="2">Predicted phosphoesterase</fullName>
    </submittedName>
</protein>
<accession>A0A1M4XDD4</accession>
<organism evidence="2 3">
    <name type="scientific">Flavisolibacter ginsengisoli DSM 18119</name>
    <dbReference type="NCBI Taxonomy" id="1121884"/>
    <lineage>
        <taxon>Bacteria</taxon>
        <taxon>Pseudomonadati</taxon>
        <taxon>Bacteroidota</taxon>
        <taxon>Chitinophagia</taxon>
        <taxon>Chitinophagales</taxon>
        <taxon>Chitinophagaceae</taxon>
        <taxon>Flavisolibacter</taxon>
    </lineage>
</organism>
<dbReference type="CDD" id="cd07379">
    <property type="entry name" value="MPP_239FB"/>
    <property type="match status" value="1"/>
</dbReference>
<gene>
    <name evidence="2" type="ORF">SAMN02745131_01433</name>
</gene>
<evidence type="ECO:0000313" key="2">
    <source>
        <dbReference type="EMBL" id="SHE91557.1"/>
    </source>
</evidence>
<dbReference type="PANTHER" id="PTHR12905">
    <property type="entry name" value="METALLOPHOSPHOESTERASE"/>
    <property type="match status" value="1"/>
</dbReference>
<dbReference type="InterPro" id="IPR004843">
    <property type="entry name" value="Calcineurin-like_PHP"/>
</dbReference>
<dbReference type="STRING" id="1121884.SAMN02745131_01433"/>
<dbReference type="GO" id="GO:0016787">
    <property type="term" value="F:hydrolase activity"/>
    <property type="evidence" value="ECO:0007669"/>
    <property type="project" value="InterPro"/>
</dbReference>
<evidence type="ECO:0000313" key="3">
    <source>
        <dbReference type="Proteomes" id="UP000184048"/>
    </source>
</evidence>
<dbReference type="AlphaFoldDB" id="A0A1M4XDD4"/>
<dbReference type="InterPro" id="IPR029052">
    <property type="entry name" value="Metallo-depent_PP-like"/>
</dbReference>
<evidence type="ECO:0000259" key="1">
    <source>
        <dbReference type="Pfam" id="PF00149"/>
    </source>
</evidence>
<dbReference type="Gene3D" id="3.60.21.10">
    <property type="match status" value="1"/>
</dbReference>
<dbReference type="InterPro" id="IPR051693">
    <property type="entry name" value="UPF0046_metallophosphoest"/>
</dbReference>
<dbReference type="PANTHER" id="PTHR12905:SF0">
    <property type="entry name" value="CALCINEURIN-LIKE PHOSPHOESTERASE DOMAIN-CONTAINING PROTEIN"/>
    <property type="match status" value="1"/>
</dbReference>
<proteinExistence type="predicted"/>
<name>A0A1M4XDD4_9BACT</name>
<dbReference type="RefSeq" id="WP_072834634.1">
    <property type="nucleotide sequence ID" value="NZ_FQUU01000004.1"/>
</dbReference>
<reference evidence="2 3" key="1">
    <citation type="submission" date="2016-11" db="EMBL/GenBank/DDBJ databases">
        <authorList>
            <person name="Jaros S."/>
            <person name="Januszkiewicz K."/>
            <person name="Wedrychowicz H."/>
        </authorList>
    </citation>
    <scope>NUCLEOTIDE SEQUENCE [LARGE SCALE GENOMIC DNA]</scope>
    <source>
        <strain evidence="2 3">DSM 18119</strain>
    </source>
</reference>
<sequence length="208" mass="23851">MKFVGIADTHSRHRGIILPKGDVLIHGGDISYRGEKLEVEDFLSWFAKQDFEFKIFIAGNHDFLFEKIKTKELERLLPDGVIYLNDSGIDIRGIHIWGSPITPKFFNWAFNRTRGEAIKKHWKLIPADTDILITHGPPYGILDQVANESHVGCVDLLQTVKVIKPKVHFFGHIHESFGIRNTVDTKFINACQMNEIYQLVNKPVVFEL</sequence>